<reference evidence="16" key="1">
    <citation type="submission" date="2021-02" db="EMBL/GenBank/DDBJ databases">
        <authorList>
            <person name="Nowell W R."/>
        </authorList>
    </citation>
    <scope>NUCLEOTIDE SEQUENCE</scope>
    <source>
        <strain evidence="16">Ploen Becks lab</strain>
    </source>
</reference>
<evidence type="ECO:0000256" key="1">
    <source>
        <dbReference type="ARBA" id="ARBA00004300"/>
    </source>
</evidence>
<evidence type="ECO:0000256" key="14">
    <source>
        <dbReference type="ARBA" id="ARBA00093507"/>
    </source>
</evidence>
<dbReference type="PANTHER" id="PTHR13034:SF2">
    <property type="entry name" value="DYNACTIN SUBUNIT 4"/>
    <property type="match status" value="1"/>
</dbReference>
<evidence type="ECO:0000256" key="10">
    <source>
        <dbReference type="ARBA" id="ARBA00023054"/>
    </source>
</evidence>
<keyword evidence="6" id="KW-1017">Isopeptide bond</keyword>
<evidence type="ECO:0000256" key="13">
    <source>
        <dbReference type="ARBA" id="ARBA00034864"/>
    </source>
</evidence>
<feature type="region of interest" description="Disordered" evidence="15">
    <location>
        <begin position="112"/>
        <end position="133"/>
    </location>
</feature>
<keyword evidence="17" id="KW-1185">Reference proteome</keyword>
<sequence length="540" mass="60896">MATLIDANKVKYLCSCKRLKPLSYLYYCKYCKPFTLKCKDCVIHEIDQKFFCANCFDNKVQKEVMSVKYKCASCFNCPVCKNLLLIRASSIKPPKDGVQSPLAVSQSSPALVTQTPNASSSNPATPQQSPQAPQQGQKVFYLICVFCRWTTRDVGIPDVTSAPGGWKLQENPHVKRIQELTEGYKVIAAREKLEKDRKKYPNLKRRSLYISGSSSSSSILHADKYGILAPVQKRLAATASIGNQNLDPQITMEQQFRSLVKPAQTVDSFEELPEDFFANPPNINSITSINQRHANPDFQPSKASELYPLNKFYQSKESKRCSGCEHNVLKPESNVISIKFKLHQMALFLVPEVRIMTIPKWTLNEENEVILSITNRYESDVTVSFVNIDNENVLNLSGFKPTAKIEFKTRDDLSIVIDRQDNSKVQQAQLKQSDLETNGFLCFRRDNKIAVKCTVTPFLSNTEIKDHVKCVFGLKCSINMPEISSPQVQGSTPTTKENFVNSVITHYVFVDFGPLRLEDGLKVVPTPRFIDDCLKASLNK</sequence>
<comment type="similarity">
    <text evidence="12">Belongs to the dynactin subunit 4 family.</text>
</comment>
<keyword evidence="11" id="KW-0206">Cytoskeleton</keyword>
<dbReference type="GO" id="GO:0030016">
    <property type="term" value="C:myofibril"/>
    <property type="evidence" value="ECO:0007669"/>
    <property type="project" value="UniProtKB-SubCell"/>
</dbReference>
<dbReference type="Proteomes" id="UP000663879">
    <property type="component" value="Unassembled WGS sequence"/>
</dbReference>
<keyword evidence="10" id="KW-0175">Coiled coil</keyword>
<keyword evidence="7" id="KW-0597">Phosphoprotein</keyword>
<organism evidence="16 17">
    <name type="scientific">Brachionus calyciflorus</name>
    <dbReference type="NCBI Taxonomy" id="104777"/>
    <lineage>
        <taxon>Eukaryota</taxon>
        <taxon>Metazoa</taxon>
        <taxon>Spiralia</taxon>
        <taxon>Gnathifera</taxon>
        <taxon>Rotifera</taxon>
        <taxon>Eurotatoria</taxon>
        <taxon>Monogononta</taxon>
        <taxon>Pseudotrocha</taxon>
        <taxon>Ploima</taxon>
        <taxon>Brachionidae</taxon>
        <taxon>Brachionus</taxon>
    </lineage>
</organism>
<evidence type="ECO:0000256" key="5">
    <source>
        <dbReference type="ARBA" id="ARBA00022490"/>
    </source>
</evidence>
<keyword evidence="8" id="KW-0832">Ubl conjugation</keyword>
<dbReference type="GO" id="GO:0005869">
    <property type="term" value="C:dynactin complex"/>
    <property type="evidence" value="ECO:0007669"/>
    <property type="project" value="InterPro"/>
</dbReference>
<comment type="subcellular location">
    <subcellularLocation>
        <location evidence="3">Cytoplasm</location>
        <location evidence="3">Cell cortex</location>
    </subcellularLocation>
    <subcellularLocation>
        <location evidence="1">Cytoplasm</location>
        <location evidence="1">Cytoskeleton</location>
        <location evidence="1">Microtubule organizing center</location>
        <location evidence="1">Centrosome</location>
    </subcellularLocation>
    <subcellularLocation>
        <location evidence="2">Cytoplasm</location>
        <location evidence="2">Cytoskeleton</location>
        <location evidence="2">Stress fiber</location>
    </subcellularLocation>
    <subcellularLocation>
        <location evidence="4">Cytoplasm</location>
        <location evidence="4">Myofibril</location>
    </subcellularLocation>
</comment>
<comment type="subunit">
    <text evidence="14">Subunit of dynactin, a multiprotein complex part of a tripartite complex with dynein and a adapter, such as BICDL1, BICD2 or HOOK3. The dynactin complex is built around ACTR1A/ACTB filament and consists of an actin-related filament composed of a shoulder domain, a pointed end and a barbed end. Its length is defined by its flexible shoulder domain. The soulder is composed of 2 DCTN1 subunits, 4 DCTN2 and 2 DCTN3. The 4 DCNT2 (via N-terminus) bind the ACTR1A filament and act as molecular rulers to determine the length. The pointed end is important for binding dynein-dynactin cargo adapters. Consists of 4 subunits: ACTR10, DCNT4, DCTN5 and DCTN6. The barbed end is composed of a CAPZA1:CAPZB heterodimers, which binds ACTR1A/ACTB filament and dynactin and stabilizes dynactin. Interacts with ATP7B, but not ATP7A, in a copper-dependent manner. Interacts with ANK2; this interaction is required for localization at costameres. Interacts with N4BP2L1.</text>
</comment>
<evidence type="ECO:0000313" key="17">
    <source>
        <dbReference type="Proteomes" id="UP000663879"/>
    </source>
</evidence>
<dbReference type="EMBL" id="CAJNOC010000422">
    <property type="protein sequence ID" value="CAF0759649.1"/>
    <property type="molecule type" value="Genomic_DNA"/>
</dbReference>
<proteinExistence type="inferred from homology"/>
<accession>A0A813PXX5</accession>
<evidence type="ECO:0000256" key="8">
    <source>
        <dbReference type="ARBA" id="ARBA00022843"/>
    </source>
</evidence>
<dbReference type="GO" id="GO:0005813">
    <property type="term" value="C:centrosome"/>
    <property type="evidence" value="ECO:0007669"/>
    <property type="project" value="UniProtKB-SubCell"/>
</dbReference>
<protein>
    <recommendedName>
        <fullName evidence="13">Dynactin subunit 4</fullName>
    </recommendedName>
</protein>
<evidence type="ECO:0000256" key="9">
    <source>
        <dbReference type="ARBA" id="ARBA00022990"/>
    </source>
</evidence>
<evidence type="ECO:0000256" key="2">
    <source>
        <dbReference type="ARBA" id="ARBA00004529"/>
    </source>
</evidence>
<evidence type="ECO:0000256" key="4">
    <source>
        <dbReference type="ARBA" id="ARBA00004657"/>
    </source>
</evidence>
<comment type="caution">
    <text evidence="16">The sequence shown here is derived from an EMBL/GenBank/DDBJ whole genome shotgun (WGS) entry which is preliminary data.</text>
</comment>
<evidence type="ECO:0000256" key="12">
    <source>
        <dbReference type="ARBA" id="ARBA00034776"/>
    </source>
</evidence>
<feature type="compositionally biased region" description="Low complexity" evidence="15">
    <location>
        <begin position="118"/>
        <end position="133"/>
    </location>
</feature>
<evidence type="ECO:0000256" key="7">
    <source>
        <dbReference type="ARBA" id="ARBA00022553"/>
    </source>
</evidence>
<name>A0A813PXX5_9BILA</name>
<evidence type="ECO:0000256" key="11">
    <source>
        <dbReference type="ARBA" id="ARBA00023212"/>
    </source>
</evidence>
<dbReference type="Pfam" id="PF05502">
    <property type="entry name" value="Dynactin_p62"/>
    <property type="match status" value="2"/>
</dbReference>
<dbReference type="AlphaFoldDB" id="A0A813PXX5"/>
<evidence type="ECO:0000313" key="16">
    <source>
        <dbReference type="EMBL" id="CAF0759649.1"/>
    </source>
</evidence>
<dbReference type="OrthoDB" id="283815at2759"/>
<evidence type="ECO:0000256" key="3">
    <source>
        <dbReference type="ARBA" id="ARBA00004544"/>
    </source>
</evidence>
<keyword evidence="5" id="KW-0963">Cytoplasm</keyword>
<keyword evidence="9" id="KW-0007">Acetylation</keyword>
<evidence type="ECO:0000256" key="15">
    <source>
        <dbReference type="SAM" id="MobiDB-lite"/>
    </source>
</evidence>
<dbReference type="InterPro" id="IPR008603">
    <property type="entry name" value="DCTN4"/>
</dbReference>
<gene>
    <name evidence="16" type="ORF">OXX778_LOCUS4360</name>
</gene>
<dbReference type="GO" id="GO:0001725">
    <property type="term" value="C:stress fiber"/>
    <property type="evidence" value="ECO:0007669"/>
    <property type="project" value="UniProtKB-SubCell"/>
</dbReference>
<evidence type="ECO:0000256" key="6">
    <source>
        <dbReference type="ARBA" id="ARBA00022499"/>
    </source>
</evidence>
<dbReference type="PANTHER" id="PTHR13034">
    <property type="entry name" value="DYNACTIN P62 SUBUNIT"/>
    <property type="match status" value="1"/>
</dbReference>
<dbReference type="GO" id="GO:0005938">
    <property type="term" value="C:cell cortex"/>
    <property type="evidence" value="ECO:0007669"/>
    <property type="project" value="UniProtKB-SubCell"/>
</dbReference>